<protein>
    <submittedName>
        <fullName evidence="2">Hemagglutinin-related protein</fullName>
    </submittedName>
</protein>
<dbReference type="HOGENOM" id="CLU_818492_0_0_10"/>
<name>B2RKZ3_PORG3</name>
<proteinExistence type="predicted"/>
<reference evidence="2 3" key="1">
    <citation type="journal article" date="2008" name="DNA Res.">
        <title>Determination of the genome sequence of Porphyromonas gingivalis strain ATCC 33277 and genomic comparison with strain W83 revealed extensive genome rearrangements in P. gingivalis.</title>
        <authorList>
            <person name="Naito M."/>
            <person name="Hirakawa H."/>
            <person name="Yamashita A."/>
            <person name="Ohara N."/>
            <person name="Shoji M."/>
            <person name="Yukitake H."/>
            <person name="Nakayama K."/>
            <person name="Toh H."/>
            <person name="Yoshimura F."/>
            <person name="Kuhara S."/>
            <person name="Hattori M."/>
            <person name="Hayashi T."/>
            <person name="Nakayama K."/>
        </authorList>
    </citation>
    <scope>NUCLEOTIDE SEQUENCE [LARGE SCALE GENOMIC DNA]</scope>
    <source>
        <strain evidence="3">ATCC 33277 / DSM 20709 / CIP 103683 / JCM 12257 / NCTC 11834 / 2561</strain>
    </source>
</reference>
<dbReference type="KEGG" id="pgn:PGN_1519"/>
<evidence type="ECO:0000313" key="2">
    <source>
        <dbReference type="EMBL" id="BAG34038.1"/>
    </source>
</evidence>
<dbReference type="Proteomes" id="UP000008842">
    <property type="component" value="Chromosome"/>
</dbReference>
<gene>
    <name evidence="2" type="ordered locus">PGN_1519</name>
</gene>
<sequence>MFHLKTFSDMVESIQITSFHNAELLNFMIDEVKDARTLSKNEIIPTLDELDKVLATFKKGIAMNKTSEYSEKITALDAVRSKAFRNFIGCIQGETHRPEEDHREAARRLFILLKPYNNLNRKSYRNKTELMYKLVEVLRSDKHASDVQTVNVSAWIDKMDNANKAFDQLFDLRDNTEGERLIINNREMRHRIRLHYNRLLEIIEALLVLHADRPLEGFVGRHNERVAKMKALFALRASIGTKSTREKRDVLRSLAIGLGWSLPAGQEDFEFFAGTRILHPTEHRWYCLGKKDNIITLVLYKGKKKQSSSSSSNSSVDLPDLPAPPPSQPDNGSSGGGGEQGGGGSGGL</sequence>
<organism evidence="2 3">
    <name type="scientific">Porphyromonas gingivalis (strain ATCC 33277 / DSM 20709 / CIP 103683 / JCM 12257 / NCTC 11834 / 2561)</name>
    <dbReference type="NCBI Taxonomy" id="431947"/>
    <lineage>
        <taxon>Bacteria</taxon>
        <taxon>Pseudomonadati</taxon>
        <taxon>Bacteroidota</taxon>
        <taxon>Bacteroidia</taxon>
        <taxon>Bacteroidales</taxon>
        <taxon>Porphyromonadaceae</taxon>
        <taxon>Porphyromonas</taxon>
    </lineage>
</organism>
<feature type="region of interest" description="Disordered" evidence="1">
    <location>
        <begin position="304"/>
        <end position="348"/>
    </location>
</feature>
<dbReference type="eggNOG" id="ENOG5031Z76">
    <property type="taxonomic scope" value="Bacteria"/>
</dbReference>
<evidence type="ECO:0000313" key="3">
    <source>
        <dbReference type="Proteomes" id="UP000008842"/>
    </source>
</evidence>
<feature type="compositionally biased region" description="Gly residues" evidence="1">
    <location>
        <begin position="333"/>
        <end position="348"/>
    </location>
</feature>
<evidence type="ECO:0000256" key="1">
    <source>
        <dbReference type="SAM" id="MobiDB-lite"/>
    </source>
</evidence>
<feature type="compositionally biased region" description="Low complexity" evidence="1">
    <location>
        <begin position="307"/>
        <end position="320"/>
    </location>
</feature>
<dbReference type="InterPro" id="IPR046228">
    <property type="entry name" value="DUF6261"/>
</dbReference>
<dbReference type="Pfam" id="PF19775">
    <property type="entry name" value="DUF6261"/>
    <property type="match status" value="1"/>
</dbReference>
<dbReference type="EMBL" id="AP009380">
    <property type="protein sequence ID" value="BAG34038.1"/>
    <property type="molecule type" value="Genomic_DNA"/>
</dbReference>
<dbReference type="AlphaFoldDB" id="B2RKZ3"/>
<accession>B2RKZ3</accession>